<gene>
    <name evidence="2" type="ORF">PEV8663_03689</name>
</gene>
<sequence length="338" mass="36632">MRNSQNNRSAQTLHVYRAEMIRVINGANLGDPLGFCDELMPDDVYRLSPVAATVSLGVATNATPPFSIAEDTEMGTPGFDLYLDCCLTFMSTSGETMECIVLVETDETGSVAQVYALPLGTMTADSEYALVGVDKDNALPRFAQAACASFTGGTMITMANGAQRPVEDLRVGDRVLTRDDGPQDIRWLGHHTARAVGDFAPVLIREGTLNNSRDLLVSPDHRLFIYQRSDEIGVGRSEILVRARHLVNDTTVVPVTGGFIDYYQMLFDSHQIIYAEGIAAESMLVDTRTSAALPKELDSALGDLIPGHKRSGFGALEVQKSLLSQPNLADLLRKSSTS</sequence>
<evidence type="ECO:0000313" key="3">
    <source>
        <dbReference type="Proteomes" id="UP000220836"/>
    </source>
</evidence>
<dbReference type="AlphaFoldDB" id="A0A238KYR3"/>
<dbReference type="OrthoDB" id="6305173at2"/>
<dbReference type="Pfam" id="PF13403">
    <property type="entry name" value="Hint_2"/>
    <property type="match status" value="1"/>
</dbReference>
<dbReference type="InterPro" id="IPR006141">
    <property type="entry name" value="Intein_N"/>
</dbReference>
<dbReference type="SMART" id="SM00306">
    <property type="entry name" value="HintN"/>
    <property type="match status" value="1"/>
</dbReference>
<dbReference type="SUPFAM" id="SSF51294">
    <property type="entry name" value="Hedgehog/intein (Hint) domain"/>
    <property type="match status" value="1"/>
</dbReference>
<proteinExistence type="predicted"/>
<dbReference type="InterPro" id="IPR028992">
    <property type="entry name" value="Hedgehog/Intein_dom"/>
</dbReference>
<dbReference type="Proteomes" id="UP000220836">
    <property type="component" value="Unassembled WGS sequence"/>
</dbReference>
<dbReference type="Gene3D" id="2.170.16.10">
    <property type="entry name" value="Hedgehog/Intein (Hint) domain"/>
    <property type="match status" value="1"/>
</dbReference>
<protein>
    <recommendedName>
        <fullName evidence="1">Hint domain-containing protein</fullName>
    </recommendedName>
</protein>
<dbReference type="EMBL" id="FXYH01000016">
    <property type="protein sequence ID" value="SMX47953.1"/>
    <property type="molecule type" value="Genomic_DNA"/>
</dbReference>
<dbReference type="CDD" id="cd00081">
    <property type="entry name" value="Hint"/>
    <property type="match status" value="1"/>
</dbReference>
<reference evidence="2 3" key="1">
    <citation type="submission" date="2017-05" db="EMBL/GenBank/DDBJ databases">
        <authorList>
            <person name="Song R."/>
            <person name="Chenine A.L."/>
            <person name="Ruprecht R.M."/>
        </authorList>
    </citation>
    <scope>NUCLEOTIDE SEQUENCE [LARGE SCALE GENOMIC DNA]</scope>
    <source>
        <strain evidence="2 3">CECT 8663</strain>
    </source>
</reference>
<dbReference type="PROSITE" id="PS50817">
    <property type="entry name" value="INTEIN_N_TER"/>
    <property type="match status" value="1"/>
</dbReference>
<keyword evidence="3" id="KW-1185">Reference proteome</keyword>
<evidence type="ECO:0000313" key="2">
    <source>
        <dbReference type="EMBL" id="SMX47953.1"/>
    </source>
</evidence>
<dbReference type="RefSeq" id="WP_097806149.1">
    <property type="nucleotide sequence ID" value="NZ_FXYH01000016.1"/>
</dbReference>
<dbReference type="InterPro" id="IPR003587">
    <property type="entry name" value="Hint_dom_N"/>
</dbReference>
<dbReference type="InterPro" id="IPR036844">
    <property type="entry name" value="Hint_dom_sf"/>
</dbReference>
<evidence type="ECO:0000259" key="1">
    <source>
        <dbReference type="SMART" id="SM00306"/>
    </source>
</evidence>
<accession>A0A238KYR3</accession>
<organism evidence="2 3">
    <name type="scientific">Pelagimonas varians</name>
    <dbReference type="NCBI Taxonomy" id="696760"/>
    <lineage>
        <taxon>Bacteria</taxon>
        <taxon>Pseudomonadati</taxon>
        <taxon>Pseudomonadota</taxon>
        <taxon>Alphaproteobacteria</taxon>
        <taxon>Rhodobacterales</taxon>
        <taxon>Roseobacteraceae</taxon>
        <taxon>Pelagimonas</taxon>
    </lineage>
</organism>
<name>A0A238KYR3_9RHOB</name>
<dbReference type="GO" id="GO:0016539">
    <property type="term" value="P:intein-mediated protein splicing"/>
    <property type="evidence" value="ECO:0007669"/>
    <property type="project" value="InterPro"/>
</dbReference>
<feature type="domain" description="Hint" evidence="1">
    <location>
        <begin position="147"/>
        <end position="255"/>
    </location>
</feature>